<feature type="transmembrane region" description="Helical" evidence="3">
    <location>
        <begin position="267"/>
        <end position="289"/>
    </location>
</feature>
<dbReference type="Pfam" id="PF16016">
    <property type="entry name" value="VASt"/>
    <property type="match status" value="1"/>
</dbReference>
<evidence type="ECO:0000259" key="4">
    <source>
        <dbReference type="Pfam" id="PF16016"/>
    </source>
</evidence>
<evidence type="ECO:0000256" key="2">
    <source>
        <dbReference type="ARBA" id="ARBA00023136"/>
    </source>
</evidence>
<accession>A0A1Y1IFN3</accession>
<keyword evidence="6" id="KW-1185">Reference proteome</keyword>
<dbReference type="AlphaFoldDB" id="A0A1Y1IFN3"/>
<dbReference type="GO" id="GO:0016020">
    <property type="term" value="C:membrane"/>
    <property type="evidence" value="ECO:0007669"/>
    <property type="project" value="UniProtKB-SubCell"/>
</dbReference>
<dbReference type="OMA" id="CDASRTH"/>
<proteinExistence type="predicted"/>
<organism evidence="5 6">
    <name type="scientific">Klebsormidium nitens</name>
    <name type="common">Green alga</name>
    <name type="synonym">Ulothrix nitens</name>
    <dbReference type="NCBI Taxonomy" id="105231"/>
    <lineage>
        <taxon>Eukaryota</taxon>
        <taxon>Viridiplantae</taxon>
        <taxon>Streptophyta</taxon>
        <taxon>Klebsormidiophyceae</taxon>
        <taxon>Klebsormidiales</taxon>
        <taxon>Klebsormidiaceae</taxon>
        <taxon>Klebsormidium</taxon>
    </lineage>
</organism>
<name>A0A1Y1IFN3_KLENI</name>
<evidence type="ECO:0000256" key="3">
    <source>
        <dbReference type="SAM" id="Phobius"/>
    </source>
</evidence>
<gene>
    <name evidence="5" type="ORF">KFL_004640090</name>
</gene>
<evidence type="ECO:0000256" key="1">
    <source>
        <dbReference type="ARBA" id="ARBA00004370"/>
    </source>
</evidence>
<dbReference type="EMBL" id="DF237413">
    <property type="protein sequence ID" value="GAQ88852.1"/>
    <property type="molecule type" value="Genomic_DNA"/>
</dbReference>
<protein>
    <recommendedName>
        <fullName evidence="4">VASt domain-containing protein</fullName>
    </recommendedName>
</protein>
<keyword evidence="2 3" id="KW-0472">Membrane</keyword>
<dbReference type="STRING" id="105231.A0A1Y1IFN3"/>
<keyword evidence="3" id="KW-1133">Transmembrane helix</keyword>
<comment type="subcellular location">
    <subcellularLocation>
        <location evidence="1">Membrane</location>
    </subcellularLocation>
</comment>
<feature type="domain" description="VASt" evidence="4">
    <location>
        <begin position="12"/>
        <end position="120"/>
    </location>
</feature>
<dbReference type="OrthoDB" id="1929665at2759"/>
<dbReference type="InterPro" id="IPR031968">
    <property type="entry name" value="VASt"/>
</dbReference>
<dbReference type="Proteomes" id="UP000054558">
    <property type="component" value="Unassembled WGS sequence"/>
</dbReference>
<sequence>MKELTFTAEISGVPPEVVFQILYFDKDFLTRYHTEVNGDADARATNWSEDDTRVVTFQTPVNAPAIVAKCVGADTLRVREEQAITHKTKELYIVESVPRLDLPGGDRFKTGGQVELRPAGGDTPGTAIIMVARMECALWPLGSMMENFMGEQAKKTFVEWLHMLNVICREKVGMFGDSSDSEEYFDVTEESFPDDAFSDNEIVGEDSDAWYLKTLLKELRSLRCVADATDAKLASLDVRLGKLEDMLQTKAQAKIVSFVPSLPSASLLGWTALAGAVSVGVISATHLYVRSHRF</sequence>
<reference evidence="5 6" key="1">
    <citation type="journal article" date="2014" name="Nat. Commun.">
        <title>Klebsormidium flaccidum genome reveals primary factors for plant terrestrial adaptation.</title>
        <authorList>
            <person name="Hori K."/>
            <person name="Maruyama F."/>
            <person name="Fujisawa T."/>
            <person name="Togashi T."/>
            <person name="Yamamoto N."/>
            <person name="Seo M."/>
            <person name="Sato S."/>
            <person name="Yamada T."/>
            <person name="Mori H."/>
            <person name="Tajima N."/>
            <person name="Moriyama T."/>
            <person name="Ikeuchi M."/>
            <person name="Watanabe M."/>
            <person name="Wada H."/>
            <person name="Kobayashi K."/>
            <person name="Saito M."/>
            <person name="Masuda T."/>
            <person name="Sasaki-Sekimoto Y."/>
            <person name="Mashiguchi K."/>
            <person name="Awai K."/>
            <person name="Shimojima M."/>
            <person name="Masuda S."/>
            <person name="Iwai M."/>
            <person name="Nobusawa T."/>
            <person name="Narise T."/>
            <person name="Kondo S."/>
            <person name="Saito H."/>
            <person name="Sato R."/>
            <person name="Murakawa M."/>
            <person name="Ihara Y."/>
            <person name="Oshima-Yamada Y."/>
            <person name="Ohtaka K."/>
            <person name="Satoh M."/>
            <person name="Sonobe K."/>
            <person name="Ishii M."/>
            <person name="Ohtani R."/>
            <person name="Kanamori-Sato M."/>
            <person name="Honoki R."/>
            <person name="Miyazaki D."/>
            <person name="Mochizuki H."/>
            <person name="Umetsu J."/>
            <person name="Higashi K."/>
            <person name="Shibata D."/>
            <person name="Kamiya Y."/>
            <person name="Sato N."/>
            <person name="Nakamura Y."/>
            <person name="Tabata S."/>
            <person name="Ida S."/>
            <person name="Kurokawa K."/>
            <person name="Ohta H."/>
        </authorList>
    </citation>
    <scope>NUCLEOTIDE SEQUENCE [LARGE SCALE GENOMIC DNA]</scope>
    <source>
        <strain evidence="5 6">NIES-2285</strain>
    </source>
</reference>
<keyword evidence="3" id="KW-0812">Transmembrane</keyword>
<evidence type="ECO:0000313" key="6">
    <source>
        <dbReference type="Proteomes" id="UP000054558"/>
    </source>
</evidence>
<evidence type="ECO:0000313" key="5">
    <source>
        <dbReference type="EMBL" id="GAQ88852.1"/>
    </source>
</evidence>